<comment type="caution">
    <text evidence="2">The sequence shown here is derived from an EMBL/GenBank/DDBJ whole genome shotgun (WGS) entry which is preliminary data.</text>
</comment>
<protein>
    <submittedName>
        <fullName evidence="2">Uncharacterized protein</fullName>
    </submittedName>
</protein>
<evidence type="ECO:0000256" key="1">
    <source>
        <dbReference type="SAM" id="MobiDB-lite"/>
    </source>
</evidence>
<name>A0A5C5V8P7_9BACT</name>
<organism evidence="2 3">
    <name type="scientific">Blastopirellula retiformator</name>
    <dbReference type="NCBI Taxonomy" id="2527970"/>
    <lineage>
        <taxon>Bacteria</taxon>
        <taxon>Pseudomonadati</taxon>
        <taxon>Planctomycetota</taxon>
        <taxon>Planctomycetia</taxon>
        <taxon>Pirellulales</taxon>
        <taxon>Pirellulaceae</taxon>
        <taxon>Blastopirellula</taxon>
    </lineage>
</organism>
<dbReference type="EMBL" id="SJPF01000002">
    <property type="protein sequence ID" value="TWT34219.1"/>
    <property type="molecule type" value="Genomic_DNA"/>
</dbReference>
<accession>A0A5C5V8P7</accession>
<reference evidence="2 3" key="1">
    <citation type="submission" date="2019-02" db="EMBL/GenBank/DDBJ databases">
        <title>Deep-cultivation of Planctomycetes and their phenomic and genomic characterization uncovers novel biology.</title>
        <authorList>
            <person name="Wiegand S."/>
            <person name="Jogler M."/>
            <person name="Boedeker C."/>
            <person name="Pinto D."/>
            <person name="Vollmers J."/>
            <person name="Rivas-Marin E."/>
            <person name="Kohn T."/>
            <person name="Peeters S.H."/>
            <person name="Heuer A."/>
            <person name="Rast P."/>
            <person name="Oberbeckmann S."/>
            <person name="Bunk B."/>
            <person name="Jeske O."/>
            <person name="Meyerdierks A."/>
            <person name="Storesund J.E."/>
            <person name="Kallscheuer N."/>
            <person name="Luecker S."/>
            <person name="Lage O.M."/>
            <person name="Pohl T."/>
            <person name="Merkel B.J."/>
            <person name="Hornburger P."/>
            <person name="Mueller R.-W."/>
            <person name="Bruemmer F."/>
            <person name="Labrenz M."/>
            <person name="Spormann A.M."/>
            <person name="Op Den Camp H."/>
            <person name="Overmann J."/>
            <person name="Amann R."/>
            <person name="Jetten M.S.M."/>
            <person name="Mascher T."/>
            <person name="Medema M.H."/>
            <person name="Devos D.P."/>
            <person name="Kaster A.-K."/>
            <person name="Ovreas L."/>
            <person name="Rohde M."/>
            <person name="Galperin M.Y."/>
            <person name="Jogler C."/>
        </authorList>
    </citation>
    <scope>NUCLEOTIDE SEQUENCE [LARGE SCALE GENOMIC DNA]</scope>
    <source>
        <strain evidence="2 3">Enr8</strain>
    </source>
</reference>
<proteinExistence type="predicted"/>
<feature type="region of interest" description="Disordered" evidence="1">
    <location>
        <begin position="40"/>
        <end position="107"/>
    </location>
</feature>
<gene>
    <name evidence="2" type="ORF">Enr8_16130</name>
</gene>
<sequence>MLKQTAHARTGKPSAIAIDTGMKTFHEWLRERQKQCEGLLLGSDGRLKGMSPANPLPKDSAFNKSLKQKPKPPPSGVPVFKPWKPAEPARFQPFKPAQPAKIVMQKP</sequence>
<dbReference type="AlphaFoldDB" id="A0A5C5V8P7"/>
<evidence type="ECO:0000313" key="3">
    <source>
        <dbReference type="Proteomes" id="UP000318878"/>
    </source>
</evidence>
<dbReference type="Proteomes" id="UP000318878">
    <property type="component" value="Unassembled WGS sequence"/>
</dbReference>
<evidence type="ECO:0000313" key="2">
    <source>
        <dbReference type="EMBL" id="TWT34219.1"/>
    </source>
</evidence>
<keyword evidence="3" id="KW-1185">Reference proteome</keyword>